<feature type="domain" description="Alcohol dehydrogenase-like C-terminal" evidence="6">
    <location>
        <begin position="18"/>
        <end position="106"/>
    </location>
</feature>
<dbReference type="PANTHER" id="PTHR43350:SF11">
    <property type="entry name" value="ENOYL REDUCTASE (ER) DOMAIN-CONTAINING PROTEIN"/>
    <property type="match status" value="1"/>
</dbReference>
<dbReference type="Proteomes" id="UP000054342">
    <property type="component" value="Unassembled WGS sequence"/>
</dbReference>
<keyword evidence="4" id="KW-0862">Zinc</keyword>
<proteinExistence type="inferred from homology"/>
<evidence type="ECO:0000313" key="7">
    <source>
        <dbReference type="EMBL" id="KIW55429.1"/>
    </source>
</evidence>
<dbReference type="PANTHER" id="PTHR43350">
    <property type="entry name" value="NAD-DEPENDENT ALCOHOL DEHYDROGENASE"/>
    <property type="match status" value="1"/>
</dbReference>
<dbReference type="RefSeq" id="XP_013316013.1">
    <property type="nucleotide sequence ID" value="XM_013460559.1"/>
</dbReference>
<dbReference type="AlphaFoldDB" id="A0A0D2F6A0"/>
<organism evidence="7 8">
    <name type="scientific">Exophiala xenobiotica</name>
    <dbReference type="NCBI Taxonomy" id="348802"/>
    <lineage>
        <taxon>Eukaryota</taxon>
        <taxon>Fungi</taxon>
        <taxon>Dikarya</taxon>
        <taxon>Ascomycota</taxon>
        <taxon>Pezizomycotina</taxon>
        <taxon>Eurotiomycetes</taxon>
        <taxon>Chaetothyriomycetidae</taxon>
        <taxon>Chaetothyriales</taxon>
        <taxon>Herpotrichiellaceae</taxon>
        <taxon>Exophiala</taxon>
    </lineage>
</organism>
<dbReference type="InterPro" id="IPR036291">
    <property type="entry name" value="NAD(P)-bd_dom_sf"/>
</dbReference>
<comment type="cofactor">
    <cofactor evidence="1">
        <name>Zn(2+)</name>
        <dbReference type="ChEBI" id="CHEBI:29105"/>
    </cofactor>
</comment>
<keyword evidence="5" id="KW-0560">Oxidoreductase</keyword>
<evidence type="ECO:0000259" key="6">
    <source>
        <dbReference type="Pfam" id="PF00107"/>
    </source>
</evidence>
<dbReference type="GeneID" id="25326081"/>
<dbReference type="SUPFAM" id="SSF51735">
    <property type="entry name" value="NAD(P)-binding Rossmann-fold domains"/>
    <property type="match status" value="1"/>
</dbReference>
<dbReference type="GO" id="GO:0016491">
    <property type="term" value="F:oxidoreductase activity"/>
    <property type="evidence" value="ECO:0007669"/>
    <property type="project" value="UniProtKB-KW"/>
</dbReference>
<sequence>MAASYLAKQNPGVLDVSIAVDLRAERLELAQQLGATHTIDGQEYKSNLVEKIRRITGGVGADDCSGALSVIEDMIVALAPCGRAVTVGAPPLTIKMSIEVFPFINGCESYRESHQGDSVSGKASYAWN</sequence>
<dbReference type="EMBL" id="KN847319">
    <property type="protein sequence ID" value="KIW55429.1"/>
    <property type="molecule type" value="Genomic_DNA"/>
</dbReference>
<keyword evidence="8" id="KW-1185">Reference proteome</keyword>
<dbReference type="HOGENOM" id="CLU_1959603_0_0_1"/>
<name>A0A0D2F6A0_9EURO</name>
<accession>A0A0D2F6A0</accession>
<dbReference type="OrthoDB" id="1560166at2759"/>
<evidence type="ECO:0000256" key="5">
    <source>
        <dbReference type="ARBA" id="ARBA00023002"/>
    </source>
</evidence>
<dbReference type="Pfam" id="PF00107">
    <property type="entry name" value="ADH_zinc_N"/>
    <property type="match status" value="1"/>
</dbReference>
<evidence type="ECO:0000256" key="1">
    <source>
        <dbReference type="ARBA" id="ARBA00001947"/>
    </source>
</evidence>
<reference evidence="7 8" key="1">
    <citation type="submission" date="2015-01" db="EMBL/GenBank/DDBJ databases">
        <title>The Genome Sequence of Exophiala xenobiotica CBS118157.</title>
        <authorList>
            <consortium name="The Broad Institute Genomics Platform"/>
            <person name="Cuomo C."/>
            <person name="de Hoog S."/>
            <person name="Gorbushina A."/>
            <person name="Stielow B."/>
            <person name="Teixiera M."/>
            <person name="Abouelleil A."/>
            <person name="Chapman S.B."/>
            <person name="Priest M."/>
            <person name="Young S.K."/>
            <person name="Wortman J."/>
            <person name="Nusbaum C."/>
            <person name="Birren B."/>
        </authorList>
    </citation>
    <scope>NUCLEOTIDE SEQUENCE [LARGE SCALE GENOMIC DNA]</scope>
    <source>
        <strain evidence="7 8">CBS 118157</strain>
    </source>
</reference>
<gene>
    <name evidence="7" type="ORF">PV05_04173</name>
</gene>
<evidence type="ECO:0000256" key="3">
    <source>
        <dbReference type="ARBA" id="ARBA00022723"/>
    </source>
</evidence>
<keyword evidence="3" id="KW-0479">Metal-binding</keyword>
<dbReference type="Gene3D" id="3.40.50.720">
    <property type="entry name" value="NAD(P)-binding Rossmann-like Domain"/>
    <property type="match status" value="1"/>
</dbReference>
<evidence type="ECO:0000256" key="4">
    <source>
        <dbReference type="ARBA" id="ARBA00022833"/>
    </source>
</evidence>
<evidence type="ECO:0000256" key="2">
    <source>
        <dbReference type="ARBA" id="ARBA00008072"/>
    </source>
</evidence>
<protein>
    <recommendedName>
        <fullName evidence="6">Alcohol dehydrogenase-like C-terminal domain-containing protein</fullName>
    </recommendedName>
</protein>
<dbReference type="GO" id="GO:0046872">
    <property type="term" value="F:metal ion binding"/>
    <property type="evidence" value="ECO:0007669"/>
    <property type="project" value="UniProtKB-KW"/>
</dbReference>
<evidence type="ECO:0000313" key="8">
    <source>
        <dbReference type="Proteomes" id="UP000054342"/>
    </source>
</evidence>
<dbReference type="InterPro" id="IPR013149">
    <property type="entry name" value="ADH-like_C"/>
</dbReference>
<dbReference type="STRING" id="348802.A0A0D2F6A0"/>
<comment type="similarity">
    <text evidence="2">Belongs to the zinc-containing alcohol dehydrogenase family.</text>
</comment>